<dbReference type="Proteomes" id="UP000468591">
    <property type="component" value="Unassembled WGS sequence"/>
</dbReference>
<evidence type="ECO:0000259" key="4">
    <source>
        <dbReference type="PROSITE" id="PS50125"/>
    </source>
</evidence>
<dbReference type="SUPFAM" id="SSF48452">
    <property type="entry name" value="TPR-like"/>
    <property type="match status" value="1"/>
</dbReference>
<dbReference type="GO" id="GO:0004016">
    <property type="term" value="F:adenylate cyclase activity"/>
    <property type="evidence" value="ECO:0007669"/>
    <property type="project" value="UniProtKB-ARBA"/>
</dbReference>
<dbReference type="Gene3D" id="1.25.40.10">
    <property type="entry name" value="Tetratricopeptide repeat domain"/>
    <property type="match status" value="1"/>
</dbReference>
<dbReference type="Gene3D" id="3.30.70.1230">
    <property type="entry name" value="Nucleotide cyclase"/>
    <property type="match status" value="1"/>
</dbReference>
<reference evidence="5 6" key="1">
    <citation type="submission" date="2020-01" db="EMBL/GenBank/DDBJ databases">
        <title>Sulfitobacter sediminilitoris sp. nov., isolated from a tidal flat.</title>
        <authorList>
            <person name="Park S."/>
            <person name="Yoon J.-H."/>
        </authorList>
    </citation>
    <scope>NUCLEOTIDE SEQUENCE [LARGE SCALE GENOMIC DNA]</scope>
    <source>
        <strain evidence="5 6">JBTF-M27</strain>
    </source>
</reference>
<feature type="repeat" description="TPR" evidence="3">
    <location>
        <begin position="443"/>
        <end position="476"/>
    </location>
</feature>
<evidence type="ECO:0000313" key="6">
    <source>
        <dbReference type="Proteomes" id="UP000468591"/>
    </source>
</evidence>
<comment type="caution">
    <text evidence="5">The sequence shown here is derived from an EMBL/GenBank/DDBJ whole genome shotgun (WGS) entry which is preliminary data.</text>
</comment>
<proteinExistence type="predicted"/>
<dbReference type="PANTHER" id="PTHR44858:SF1">
    <property type="entry name" value="UDP-N-ACETYLGLUCOSAMINE--PEPTIDE N-ACETYLGLUCOSAMINYLTRANSFERASE SPINDLY-RELATED"/>
    <property type="match status" value="1"/>
</dbReference>
<feature type="domain" description="Guanylate cyclase" evidence="4">
    <location>
        <begin position="7"/>
        <end position="115"/>
    </location>
</feature>
<dbReference type="GO" id="GO:0009190">
    <property type="term" value="P:cyclic nucleotide biosynthetic process"/>
    <property type="evidence" value="ECO:0007669"/>
    <property type="project" value="InterPro"/>
</dbReference>
<dbReference type="InterPro" id="IPR011990">
    <property type="entry name" value="TPR-like_helical_dom_sf"/>
</dbReference>
<dbReference type="EMBL" id="JAABNT010000028">
    <property type="protein sequence ID" value="NEK24941.1"/>
    <property type="molecule type" value="Genomic_DNA"/>
</dbReference>
<organism evidence="5 6">
    <name type="scientific">Sulfitobacter sediminilitoris</name>
    <dbReference type="NCBI Taxonomy" id="2698830"/>
    <lineage>
        <taxon>Bacteria</taxon>
        <taxon>Pseudomonadati</taxon>
        <taxon>Pseudomonadota</taxon>
        <taxon>Alphaproteobacteria</taxon>
        <taxon>Rhodobacterales</taxon>
        <taxon>Roseobacteraceae</taxon>
        <taxon>Sulfitobacter</taxon>
    </lineage>
</organism>
<dbReference type="InterPro" id="IPR019734">
    <property type="entry name" value="TPR_rpt"/>
</dbReference>
<dbReference type="PANTHER" id="PTHR44858">
    <property type="entry name" value="TETRATRICOPEPTIDE REPEAT PROTEIN 6"/>
    <property type="match status" value="1"/>
</dbReference>
<dbReference type="PROSITE" id="PS50125">
    <property type="entry name" value="GUANYLATE_CYCLASE_2"/>
    <property type="match status" value="1"/>
</dbReference>
<accession>A0A6P0CFG8</accession>
<dbReference type="InterPro" id="IPR029787">
    <property type="entry name" value="Nucleotide_cyclase"/>
</dbReference>
<gene>
    <name evidence="5" type="ORF">GV827_21455</name>
</gene>
<dbReference type="Pfam" id="PF00211">
    <property type="entry name" value="Guanylate_cyc"/>
    <property type="match status" value="1"/>
</dbReference>
<dbReference type="Gene3D" id="3.40.50.10070">
    <property type="entry name" value="TolB, N-terminal domain"/>
    <property type="match status" value="1"/>
</dbReference>
<dbReference type="SMART" id="SM00028">
    <property type="entry name" value="TPR"/>
    <property type="match status" value="4"/>
</dbReference>
<protein>
    <submittedName>
        <fullName evidence="5">Tetratricopeptide repeat protein</fullName>
    </submittedName>
</protein>
<evidence type="ECO:0000313" key="5">
    <source>
        <dbReference type="EMBL" id="NEK24941.1"/>
    </source>
</evidence>
<dbReference type="CDD" id="cd07302">
    <property type="entry name" value="CHD"/>
    <property type="match status" value="1"/>
</dbReference>
<dbReference type="InterPro" id="IPR001054">
    <property type="entry name" value="A/G_cyclase"/>
</dbReference>
<dbReference type="SUPFAM" id="SSF55073">
    <property type="entry name" value="Nucleotide cyclase"/>
    <property type="match status" value="1"/>
</dbReference>
<dbReference type="Pfam" id="PF13424">
    <property type="entry name" value="TPR_12"/>
    <property type="match status" value="1"/>
</dbReference>
<keyword evidence="2 3" id="KW-0802">TPR repeat</keyword>
<keyword evidence="6" id="KW-1185">Reference proteome</keyword>
<dbReference type="RefSeq" id="WP_164356060.1">
    <property type="nucleotide sequence ID" value="NZ_JAABNT010000028.1"/>
</dbReference>
<evidence type="ECO:0000256" key="3">
    <source>
        <dbReference type="PROSITE-ProRule" id="PRU00339"/>
    </source>
</evidence>
<feature type="repeat" description="TPR" evidence="3">
    <location>
        <begin position="480"/>
        <end position="513"/>
    </location>
</feature>
<sequence length="578" mass="63231">MVRKLAAILAADVVGYSKLMGSDESGTLSSLRSFRNDLLSPLLERSNGAILKSMGDGWFIEFQSVTDAVSCALALQDALENQSPIQLRIGLHIGEVTITEEDIYGDGVNISARLQEMAAPGAIVISDAARGAMDGRLSSEFQNFGAQDLKNISEPVIAFGRGMEAAPAAAKNDRRDGTSKPSLAVRPFKSLSRDEDQEFFADGIVEDLITAFARFRWLSVIGRNSIFAFKGSDTSSSYLAAELGVRYFVEGSVRASPSRVRVNVQLIDAKKNKNIWAETYDRPQGELFDLQDEVTRSITGVLIPALSKAEMDRSMRSNHPKLDAWQSYQKGLAFYYRPFSVEDHAEARLHFDLAIERDPNFSDAYAMVALMGAYSIRSGQTSYTSTADEIIAEALQAAEKAVLLDDSGALAHIALGVVKCWMGELDVAVAECQTAVRLNPNLAQAHHELGFTLNHAGQCADAVSCFDEAIRLSPNDPARWNFYLLKGSMLFAIGDFDEAIDCLNQSARLRPAAFFPYVFLAATYIEMNDDLAAQEAVDQILKRKVGLKLENLRTVFGKAPAEHLVRAMKNLEIAGLPA</sequence>
<dbReference type="PROSITE" id="PS50005">
    <property type="entry name" value="TPR"/>
    <property type="match status" value="2"/>
</dbReference>
<evidence type="ECO:0000256" key="1">
    <source>
        <dbReference type="ARBA" id="ARBA00022737"/>
    </source>
</evidence>
<dbReference type="InterPro" id="IPR050498">
    <property type="entry name" value="Ycf3"/>
</dbReference>
<name>A0A6P0CFG8_9RHOB</name>
<dbReference type="GO" id="GO:0035556">
    <property type="term" value="P:intracellular signal transduction"/>
    <property type="evidence" value="ECO:0007669"/>
    <property type="project" value="InterPro"/>
</dbReference>
<evidence type="ECO:0000256" key="2">
    <source>
        <dbReference type="ARBA" id="ARBA00022803"/>
    </source>
</evidence>
<keyword evidence="1" id="KW-0677">Repeat</keyword>
<dbReference type="AlphaFoldDB" id="A0A6P0CFG8"/>